<reference evidence="10" key="1">
    <citation type="journal article" date="2019" name="Int. J. Syst. Evol. Microbiol.">
        <title>The Global Catalogue of Microorganisms (GCM) 10K type strain sequencing project: providing services to taxonomists for standard genome sequencing and annotation.</title>
        <authorList>
            <consortium name="The Broad Institute Genomics Platform"/>
            <consortium name="The Broad Institute Genome Sequencing Center for Infectious Disease"/>
            <person name="Wu L."/>
            <person name="Ma J."/>
        </authorList>
    </citation>
    <scope>NUCLEOTIDE SEQUENCE [LARGE SCALE GENOMIC DNA]</scope>
    <source>
        <strain evidence="10">CGMCC 1.3685</strain>
    </source>
</reference>
<protein>
    <submittedName>
        <fullName evidence="9">Potassium transporter Trk</fullName>
    </submittedName>
</protein>
<feature type="transmembrane region" description="Helical" evidence="8">
    <location>
        <begin position="201"/>
        <end position="220"/>
    </location>
</feature>
<feature type="transmembrane region" description="Helical" evidence="8">
    <location>
        <begin position="139"/>
        <end position="160"/>
    </location>
</feature>
<keyword evidence="3" id="KW-1003">Cell membrane</keyword>
<dbReference type="RefSeq" id="WP_188685847.1">
    <property type="nucleotide sequence ID" value="NZ_BMKX01000005.1"/>
</dbReference>
<dbReference type="GeneID" id="303304704"/>
<keyword evidence="2" id="KW-0813">Transport</keyword>
<dbReference type="Pfam" id="PF02386">
    <property type="entry name" value="TrkH"/>
    <property type="match status" value="1"/>
</dbReference>
<evidence type="ECO:0000256" key="6">
    <source>
        <dbReference type="ARBA" id="ARBA00023065"/>
    </source>
</evidence>
<dbReference type="PANTHER" id="PTHR32024:SF1">
    <property type="entry name" value="KTR SYSTEM POTASSIUM UPTAKE PROTEIN B"/>
    <property type="match status" value="1"/>
</dbReference>
<feature type="transmembrane region" description="Helical" evidence="8">
    <location>
        <begin position="360"/>
        <end position="381"/>
    </location>
</feature>
<keyword evidence="7 8" id="KW-0472">Membrane</keyword>
<keyword evidence="4 8" id="KW-0812">Transmembrane</keyword>
<keyword evidence="10" id="KW-1185">Reference proteome</keyword>
<dbReference type="PANTHER" id="PTHR32024">
    <property type="entry name" value="TRK SYSTEM POTASSIUM UPTAKE PROTEIN TRKG-RELATED"/>
    <property type="match status" value="1"/>
</dbReference>
<accession>A0ABQ2DNR7</accession>
<feature type="transmembrane region" description="Helical" evidence="8">
    <location>
        <begin position="240"/>
        <end position="258"/>
    </location>
</feature>
<proteinExistence type="predicted"/>
<comment type="caution">
    <text evidence="9">The sequence shown here is derived from an EMBL/GenBank/DDBJ whole genome shotgun (WGS) entry which is preliminary data.</text>
</comment>
<dbReference type="Proteomes" id="UP000606115">
    <property type="component" value="Unassembled WGS sequence"/>
</dbReference>
<evidence type="ECO:0000313" key="10">
    <source>
        <dbReference type="Proteomes" id="UP000606115"/>
    </source>
</evidence>
<feature type="transmembrane region" description="Helical" evidence="8">
    <location>
        <begin position="52"/>
        <end position="72"/>
    </location>
</feature>
<feature type="transmembrane region" description="Helical" evidence="8">
    <location>
        <begin position="20"/>
        <end position="40"/>
    </location>
</feature>
<organism evidence="9 10">
    <name type="scientific">Glutamicibacter ardleyensis</name>
    <dbReference type="NCBI Taxonomy" id="225894"/>
    <lineage>
        <taxon>Bacteria</taxon>
        <taxon>Bacillati</taxon>
        <taxon>Actinomycetota</taxon>
        <taxon>Actinomycetes</taxon>
        <taxon>Micrococcales</taxon>
        <taxon>Micrococcaceae</taxon>
        <taxon>Glutamicibacter</taxon>
    </lineage>
</organism>
<comment type="subcellular location">
    <subcellularLocation>
        <location evidence="1">Cell membrane</location>
        <topology evidence="1">Multi-pass membrane protein</topology>
    </subcellularLocation>
</comment>
<sequence length="455" mass="48023">MRANSSRPPHSRGQIALAQPAQVVALGFLGAILVGGLLLASPWANSEGQFTSLVDAIFTATSAVCVTGLTVVDTATYYTLFGKIIIIVLIQLGGLGIMLVASLLSMLLMGKIGTLTRLSSQRESSALSGQDIRTAAKTVLFLSLSIEALTACVLAIRFWLSYDHSLPLALWHGAFHSISAFNNAGFALYSDNLMGFVDDPWISLPISFAIILGGLGFPVLVQLRRYGSNTLKWSMNTRLVLLMTAILLVGGTAFITIMEWNNPKTLGALDPAGRLLAGFFQSVQTRTAGFNSIDIGAMHPATWLGMDVLMFIGAGPAGTAGGIKITTVAVLAFIIITELRGDAAVNVLGKRLSRSVHRQALTVALLGAAAVFAGTMCLVLFTDYSLDRCLFEASSAFGTVGLSTGITADLPDAAKAVLITLMYLGRVGVLSLGSALALRNRKALYELPKERPAIG</sequence>
<gene>
    <name evidence="9" type="ORF">GCM10007173_23480</name>
</gene>
<evidence type="ECO:0000256" key="8">
    <source>
        <dbReference type="SAM" id="Phobius"/>
    </source>
</evidence>
<evidence type="ECO:0000313" key="9">
    <source>
        <dbReference type="EMBL" id="GGJ63847.1"/>
    </source>
</evidence>
<evidence type="ECO:0000256" key="3">
    <source>
        <dbReference type="ARBA" id="ARBA00022475"/>
    </source>
</evidence>
<feature type="transmembrane region" description="Helical" evidence="8">
    <location>
        <begin position="416"/>
        <end position="438"/>
    </location>
</feature>
<keyword evidence="5 8" id="KW-1133">Transmembrane helix</keyword>
<evidence type="ECO:0000256" key="7">
    <source>
        <dbReference type="ARBA" id="ARBA00023136"/>
    </source>
</evidence>
<evidence type="ECO:0000256" key="4">
    <source>
        <dbReference type="ARBA" id="ARBA00022692"/>
    </source>
</evidence>
<keyword evidence="6" id="KW-0406">Ion transport</keyword>
<dbReference type="InterPro" id="IPR003445">
    <property type="entry name" value="Cat_transpt"/>
</dbReference>
<feature type="transmembrane region" description="Helical" evidence="8">
    <location>
        <begin position="84"/>
        <end position="109"/>
    </location>
</feature>
<feature type="transmembrane region" description="Helical" evidence="8">
    <location>
        <begin position="308"/>
        <end position="339"/>
    </location>
</feature>
<name>A0ABQ2DNR7_9MICC</name>
<evidence type="ECO:0000256" key="1">
    <source>
        <dbReference type="ARBA" id="ARBA00004651"/>
    </source>
</evidence>
<evidence type="ECO:0000256" key="5">
    <source>
        <dbReference type="ARBA" id="ARBA00022989"/>
    </source>
</evidence>
<dbReference type="EMBL" id="BMKX01000005">
    <property type="protein sequence ID" value="GGJ63847.1"/>
    <property type="molecule type" value="Genomic_DNA"/>
</dbReference>
<evidence type="ECO:0000256" key="2">
    <source>
        <dbReference type="ARBA" id="ARBA00022448"/>
    </source>
</evidence>